<accession>A0A847VDF7</accession>
<evidence type="ECO:0000313" key="10">
    <source>
        <dbReference type="Proteomes" id="UP000564033"/>
    </source>
</evidence>
<comment type="caution">
    <text evidence="9">The sequence shown here is derived from an EMBL/GenBank/DDBJ whole genome shotgun (WGS) entry which is preliminary data.</text>
</comment>
<keyword evidence="5" id="KW-0694">RNA-binding</keyword>
<dbReference type="EMBL" id="JAAZIL010000051">
    <property type="protein sequence ID" value="NLZ24510.1"/>
    <property type="molecule type" value="Genomic_DNA"/>
</dbReference>
<sequence>MTRLKDEYNKRIRKELVKELGYSNIFEVPTLKKIVINVGAGDAINESDAIEDISGILMQISGQKPVVNRARKAVSSFKLRAGMEIGVSVTLRGDRMWEFFDKLVNIVFPRTKDFRGINSKSLDGSGNISIGIDDHTVFPEIDANNIKKIRSLEVTIVTTAKDDKSSKAFLDKFDFPFIKDVNSR</sequence>
<protein>
    <recommendedName>
        <fullName evidence="4 5">Large ribosomal subunit protein uL5</fullName>
    </recommendedName>
</protein>
<reference evidence="9 10" key="1">
    <citation type="journal article" date="2020" name="Biotechnol. Biofuels">
        <title>New insights from the biogas microbiome by comprehensive genome-resolved metagenomics of nearly 1600 species originating from multiple anaerobic digesters.</title>
        <authorList>
            <person name="Campanaro S."/>
            <person name="Treu L."/>
            <person name="Rodriguez-R L.M."/>
            <person name="Kovalovszki A."/>
            <person name="Ziels R.M."/>
            <person name="Maus I."/>
            <person name="Zhu X."/>
            <person name="Kougias P.G."/>
            <person name="Basile A."/>
            <person name="Luo G."/>
            <person name="Schluter A."/>
            <person name="Konstantinidis K.T."/>
            <person name="Angelidaki I."/>
        </authorList>
    </citation>
    <scope>NUCLEOTIDE SEQUENCE [LARGE SCALE GENOMIC DNA]</scope>
    <source>
        <strain evidence="9">AS19jrsBPTG_9</strain>
    </source>
</reference>
<dbReference type="GO" id="GO:0005840">
    <property type="term" value="C:ribosome"/>
    <property type="evidence" value="ECO:0007669"/>
    <property type="project" value="UniProtKB-KW"/>
</dbReference>
<dbReference type="NCBIfam" id="NF000585">
    <property type="entry name" value="PRK00010.1"/>
    <property type="match status" value="1"/>
</dbReference>
<comment type="function">
    <text evidence="5">This is 1 of the proteins that bind and probably mediate the attachment of the 5S RNA into the large ribosomal subunit, where it forms part of the central protuberance. In the 70S ribosome it contacts protein S13 of the 30S subunit (bridge B1b), connecting the 2 subunits; this bridge is implicated in subunit movement. Contacts the P site tRNA; the 5S rRNA and some of its associated proteins might help stabilize positioning of ribosome-bound tRNAs.</text>
</comment>
<evidence type="ECO:0000313" key="9">
    <source>
        <dbReference type="EMBL" id="NLZ24510.1"/>
    </source>
</evidence>
<evidence type="ECO:0000256" key="4">
    <source>
        <dbReference type="ARBA" id="ARBA00035245"/>
    </source>
</evidence>
<dbReference type="GO" id="GO:0019843">
    <property type="term" value="F:rRNA binding"/>
    <property type="evidence" value="ECO:0007669"/>
    <property type="project" value="UniProtKB-UniRule"/>
</dbReference>
<evidence type="ECO:0000259" key="8">
    <source>
        <dbReference type="Pfam" id="PF00673"/>
    </source>
</evidence>
<evidence type="ECO:0000256" key="3">
    <source>
        <dbReference type="ARBA" id="ARBA00023274"/>
    </source>
</evidence>
<dbReference type="GO" id="GO:0000049">
    <property type="term" value="F:tRNA binding"/>
    <property type="evidence" value="ECO:0007669"/>
    <property type="project" value="UniProtKB-UniRule"/>
</dbReference>
<proteinExistence type="inferred from homology"/>
<gene>
    <name evidence="5 9" type="primary">rplE</name>
    <name evidence="9" type="ORF">GX888_02065</name>
</gene>
<keyword evidence="5" id="KW-0699">rRNA-binding</keyword>
<dbReference type="AlphaFoldDB" id="A0A847VDF7"/>
<organism evidence="9 10">
    <name type="scientific">Candidatus Dojkabacteria bacterium</name>
    <dbReference type="NCBI Taxonomy" id="2099670"/>
    <lineage>
        <taxon>Bacteria</taxon>
        <taxon>Candidatus Dojkabacteria</taxon>
    </lineage>
</organism>
<evidence type="ECO:0000256" key="6">
    <source>
        <dbReference type="RuleBase" id="RU003930"/>
    </source>
</evidence>
<dbReference type="InterPro" id="IPR002132">
    <property type="entry name" value="Ribosomal_uL5"/>
</dbReference>
<keyword evidence="3 5" id="KW-0687">Ribonucleoprotein</keyword>
<dbReference type="GO" id="GO:1990904">
    <property type="term" value="C:ribonucleoprotein complex"/>
    <property type="evidence" value="ECO:0007669"/>
    <property type="project" value="UniProtKB-KW"/>
</dbReference>
<evidence type="ECO:0000256" key="5">
    <source>
        <dbReference type="HAMAP-Rule" id="MF_01333"/>
    </source>
</evidence>
<evidence type="ECO:0000259" key="7">
    <source>
        <dbReference type="Pfam" id="PF00281"/>
    </source>
</evidence>
<comment type="subunit">
    <text evidence="5">Part of the 50S ribosomal subunit; part of the 5S rRNA/L5/L18/L25 subcomplex. Contacts the 5S rRNA and the P site tRNA. Forms a bridge to the 30S subunit in the 70S ribosome.</text>
</comment>
<feature type="domain" description="Large ribosomal subunit protein uL5 N-terminal" evidence="7">
    <location>
        <begin position="24"/>
        <end position="80"/>
    </location>
</feature>
<dbReference type="Gene3D" id="3.30.1440.10">
    <property type="match status" value="1"/>
</dbReference>
<dbReference type="InterPro" id="IPR031310">
    <property type="entry name" value="Ribosomal_uL5_N"/>
</dbReference>
<dbReference type="GO" id="GO:0003735">
    <property type="term" value="F:structural constituent of ribosome"/>
    <property type="evidence" value="ECO:0007669"/>
    <property type="project" value="InterPro"/>
</dbReference>
<keyword evidence="2 5" id="KW-0689">Ribosomal protein</keyword>
<evidence type="ECO:0000256" key="1">
    <source>
        <dbReference type="ARBA" id="ARBA00008553"/>
    </source>
</evidence>
<name>A0A847VDF7_9BACT</name>
<dbReference type="InterPro" id="IPR031309">
    <property type="entry name" value="Ribosomal_uL5_C"/>
</dbReference>
<dbReference type="HAMAP" id="MF_01333_B">
    <property type="entry name" value="Ribosomal_uL5_B"/>
    <property type="match status" value="1"/>
</dbReference>
<dbReference type="InterPro" id="IPR022803">
    <property type="entry name" value="Ribosomal_uL5_dom_sf"/>
</dbReference>
<comment type="similarity">
    <text evidence="1 5 6">Belongs to the universal ribosomal protein uL5 family.</text>
</comment>
<keyword evidence="5" id="KW-0820">tRNA-binding</keyword>
<dbReference type="PANTHER" id="PTHR11994">
    <property type="entry name" value="60S RIBOSOMAL PROTEIN L11-RELATED"/>
    <property type="match status" value="1"/>
</dbReference>
<dbReference type="Pfam" id="PF00673">
    <property type="entry name" value="Ribosomal_L5_C"/>
    <property type="match status" value="1"/>
</dbReference>
<dbReference type="InterPro" id="IPR020930">
    <property type="entry name" value="Ribosomal_uL5_bac-type"/>
</dbReference>
<dbReference type="Proteomes" id="UP000564033">
    <property type="component" value="Unassembled WGS sequence"/>
</dbReference>
<dbReference type="SUPFAM" id="SSF55282">
    <property type="entry name" value="RL5-like"/>
    <property type="match status" value="1"/>
</dbReference>
<feature type="domain" description="Large ribosomal subunit protein uL5 C-terminal" evidence="8">
    <location>
        <begin position="84"/>
        <end position="177"/>
    </location>
</feature>
<dbReference type="FunFam" id="3.30.1440.10:FF:000001">
    <property type="entry name" value="50S ribosomal protein L5"/>
    <property type="match status" value="1"/>
</dbReference>
<dbReference type="GO" id="GO:0006412">
    <property type="term" value="P:translation"/>
    <property type="evidence" value="ECO:0007669"/>
    <property type="project" value="UniProtKB-UniRule"/>
</dbReference>
<evidence type="ECO:0000256" key="2">
    <source>
        <dbReference type="ARBA" id="ARBA00022980"/>
    </source>
</evidence>
<dbReference type="Pfam" id="PF00281">
    <property type="entry name" value="Ribosomal_L5"/>
    <property type="match status" value="1"/>
</dbReference>
<dbReference type="PIRSF" id="PIRSF002161">
    <property type="entry name" value="Ribosomal_L5"/>
    <property type="match status" value="1"/>
</dbReference>